<dbReference type="InterPro" id="IPR011705">
    <property type="entry name" value="BACK"/>
</dbReference>
<organism evidence="3 4">
    <name type="scientific">Hypothenemus hampei</name>
    <name type="common">Coffee berry borer</name>
    <dbReference type="NCBI Taxonomy" id="57062"/>
    <lineage>
        <taxon>Eukaryota</taxon>
        <taxon>Metazoa</taxon>
        <taxon>Ecdysozoa</taxon>
        <taxon>Arthropoda</taxon>
        <taxon>Hexapoda</taxon>
        <taxon>Insecta</taxon>
        <taxon>Pterygota</taxon>
        <taxon>Neoptera</taxon>
        <taxon>Endopterygota</taxon>
        <taxon>Coleoptera</taxon>
        <taxon>Polyphaga</taxon>
        <taxon>Cucujiformia</taxon>
        <taxon>Curculionidae</taxon>
        <taxon>Scolytinae</taxon>
        <taxon>Hypothenemus</taxon>
    </lineage>
</organism>
<feature type="region of interest" description="Disordered" evidence="1">
    <location>
        <begin position="1"/>
        <end position="31"/>
    </location>
</feature>
<feature type="region of interest" description="Disordered" evidence="1">
    <location>
        <begin position="305"/>
        <end position="331"/>
    </location>
</feature>
<evidence type="ECO:0000313" key="3">
    <source>
        <dbReference type="EMBL" id="KAL1517348.1"/>
    </source>
</evidence>
<sequence>MVEDTETAATIRSQNFTQIPLEQASPIDSPSEIPERQYKMVQVVQHPNDETIAATPNDSPTSSVTDQAYRIVTSSMMADPIHQTNPVTALSLLETALTNRNVPLAKHYIDNLAELIRKDNALTILHRMGRWVHASELDRQLNFEPSAPPLVDNAQERNDDWMKQPLNRIRDRALREIDKDGDYFLKQTEFEELHYQDVLDITVRDTLRVSSELVVYSAIMRWASNECQRKGLSNEDVNMKAVLKDLIYAPRYGLMSKKEFGRRTIDDHRGPDRIGLPLEINEQILNYIKSKGKKKTINTRTELPYKMSRPRGSFDSSRSVKRHRKDEDKRPTKEKAILNCLGCFTAVFD</sequence>
<name>A0ABD1FDJ7_HYPHA</name>
<protein>
    <recommendedName>
        <fullName evidence="2">BACK domain-containing protein</fullName>
    </recommendedName>
</protein>
<dbReference type="PANTHER" id="PTHR45774">
    <property type="entry name" value="BTB/POZ DOMAIN-CONTAINING"/>
    <property type="match status" value="1"/>
</dbReference>
<feature type="domain" description="BACK" evidence="2">
    <location>
        <begin position="161"/>
        <end position="264"/>
    </location>
</feature>
<dbReference type="AlphaFoldDB" id="A0ABD1FDJ7"/>
<accession>A0ABD1FDJ7</accession>
<dbReference type="Proteomes" id="UP001566132">
    <property type="component" value="Unassembled WGS sequence"/>
</dbReference>
<reference evidence="3 4" key="1">
    <citation type="submission" date="2024-05" db="EMBL/GenBank/DDBJ databases">
        <title>Genetic variation in Jamaican populations of the coffee berry borer (Hypothenemus hampei).</title>
        <authorList>
            <person name="Errbii M."/>
            <person name="Myrie A."/>
        </authorList>
    </citation>
    <scope>NUCLEOTIDE SEQUENCE [LARGE SCALE GENOMIC DNA]</scope>
    <source>
        <strain evidence="3">JA-Hopewell-2020-01-JO</strain>
        <tissue evidence="3">Whole body</tissue>
    </source>
</reference>
<dbReference type="Pfam" id="PF07707">
    <property type="entry name" value="BACK"/>
    <property type="match status" value="1"/>
</dbReference>
<dbReference type="SMART" id="SM00875">
    <property type="entry name" value="BACK"/>
    <property type="match status" value="1"/>
</dbReference>
<proteinExistence type="predicted"/>
<feature type="compositionally biased region" description="Polar residues" evidence="1">
    <location>
        <begin position="7"/>
        <end position="20"/>
    </location>
</feature>
<gene>
    <name evidence="3" type="ORF">ABEB36_001121</name>
</gene>
<dbReference type="PANTHER" id="PTHR45774:SF3">
    <property type="entry name" value="BTB (POZ) DOMAIN-CONTAINING 2B-RELATED"/>
    <property type="match status" value="1"/>
</dbReference>
<dbReference type="EMBL" id="JBDJPC010000001">
    <property type="protein sequence ID" value="KAL1517348.1"/>
    <property type="molecule type" value="Genomic_DNA"/>
</dbReference>
<keyword evidence="4" id="KW-1185">Reference proteome</keyword>
<evidence type="ECO:0000313" key="4">
    <source>
        <dbReference type="Proteomes" id="UP001566132"/>
    </source>
</evidence>
<comment type="caution">
    <text evidence="3">The sequence shown here is derived from an EMBL/GenBank/DDBJ whole genome shotgun (WGS) entry which is preliminary data.</text>
</comment>
<evidence type="ECO:0000256" key="1">
    <source>
        <dbReference type="SAM" id="MobiDB-lite"/>
    </source>
</evidence>
<dbReference type="Gene3D" id="1.25.40.420">
    <property type="match status" value="1"/>
</dbReference>
<evidence type="ECO:0000259" key="2">
    <source>
        <dbReference type="SMART" id="SM00875"/>
    </source>
</evidence>